<evidence type="ECO:0000256" key="3">
    <source>
        <dbReference type="SAM" id="Coils"/>
    </source>
</evidence>
<evidence type="ECO:0000259" key="5">
    <source>
        <dbReference type="Pfam" id="PF01591"/>
    </source>
</evidence>
<dbReference type="PANTHER" id="PTHR10606">
    <property type="entry name" value="6-PHOSPHOFRUCTO-2-KINASE/FRUCTOSE-2,6-BISPHOSPHATASE"/>
    <property type="match status" value="1"/>
</dbReference>
<feature type="compositionally biased region" description="Pro residues" evidence="4">
    <location>
        <begin position="790"/>
        <end position="799"/>
    </location>
</feature>
<gene>
    <name evidence="7" type="ORF">SCF082_LOCUS18205</name>
</gene>
<organism evidence="7 8">
    <name type="scientific">Durusdinium trenchii</name>
    <dbReference type="NCBI Taxonomy" id="1381693"/>
    <lineage>
        <taxon>Eukaryota</taxon>
        <taxon>Sar</taxon>
        <taxon>Alveolata</taxon>
        <taxon>Dinophyceae</taxon>
        <taxon>Suessiales</taxon>
        <taxon>Symbiodiniaceae</taxon>
        <taxon>Durusdinium</taxon>
    </lineage>
</organism>
<feature type="region of interest" description="Disordered" evidence="4">
    <location>
        <begin position="777"/>
        <end position="834"/>
    </location>
</feature>
<comment type="caution">
    <text evidence="7">The sequence shown here is derived from an EMBL/GenBank/DDBJ whole genome shotgun (WGS) entry which is preliminary data.</text>
</comment>
<feature type="non-terminal residue" evidence="7">
    <location>
        <position position="834"/>
    </location>
</feature>
<dbReference type="InterPro" id="IPR001345">
    <property type="entry name" value="PG/BPGM_mutase_AS"/>
</dbReference>
<accession>A0ABP0KML1</accession>
<dbReference type="EMBL" id="CAXAMM010012142">
    <property type="protein sequence ID" value="CAK9028093.1"/>
    <property type="molecule type" value="Genomic_DNA"/>
</dbReference>
<name>A0ABP0KML1_9DINO</name>
<dbReference type="Gene3D" id="3.40.50.1240">
    <property type="entry name" value="Phosphoglycerate mutase-like"/>
    <property type="match status" value="1"/>
</dbReference>
<dbReference type="PROSITE" id="PS00092">
    <property type="entry name" value="N6_MTASE"/>
    <property type="match status" value="1"/>
</dbReference>
<dbReference type="SUPFAM" id="SSF52540">
    <property type="entry name" value="P-loop containing nucleoside triphosphate hydrolases"/>
    <property type="match status" value="1"/>
</dbReference>
<dbReference type="SMART" id="SM00855">
    <property type="entry name" value="PGAM"/>
    <property type="match status" value="1"/>
</dbReference>
<dbReference type="InterPro" id="IPR029063">
    <property type="entry name" value="SAM-dependent_MTases_sf"/>
</dbReference>
<reference evidence="7 8" key="1">
    <citation type="submission" date="2024-02" db="EMBL/GenBank/DDBJ databases">
        <authorList>
            <person name="Chen Y."/>
            <person name="Shah S."/>
            <person name="Dougan E. K."/>
            <person name="Thang M."/>
            <person name="Chan C."/>
        </authorList>
    </citation>
    <scope>NUCLEOTIDE SEQUENCE [LARGE SCALE GENOMIC DNA]</scope>
</reference>
<feature type="coiled-coil region" evidence="3">
    <location>
        <begin position="541"/>
        <end position="568"/>
    </location>
</feature>
<dbReference type="Pfam" id="PF00300">
    <property type="entry name" value="His_Phos_1"/>
    <property type="match status" value="1"/>
</dbReference>
<evidence type="ECO:0000259" key="6">
    <source>
        <dbReference type="Pfam" id="PF05175"/>
    </source>
</evidence>
<dbReference type="CDD" id="cd02440">
    <property type="entry name" value="AdoMet_MTases"/>
    <property type="match status" value="1"/>
</dbReference>
<dbReference type="Gene3D" id="3.40.50.150">
    <property type="entry name" value="Vaccinia Virus protein VP39"/>
    <property type="match status" value="1"/>
</dbReference>
<feature type="region of interest" description="Disordered" evidence="4">
    <location>
        <begin position="1"/>
        <end position="63"/>
    </location>
</feature>
<dbReference type="Pfam" id="PF01591">
    <property type="entry name" value="6PF2K"/>
    <property type="match status" value="1"/>
</dbReference>
<keyword evidence="2" id="KW-0067">ATP-binding</keyword>
<keyword evidence="1" id="KW-0547">Nucleotide-binding</keyword>
<keyword evidence="3" id="KW-0175">Coiled coil</keyword>
<dbReference type="InterPro" id="IPR013078">
    <property type="entry name" value="His_Pase_superF_clade-1"/>
</dbReference>
<dbReference type="CDD" id="cd07067">
    <property type="entry name" value="HP_PGM_like"/>
    <property type="match status" value="1"/>
</dbReference>
<feature type="compositionally biased region" description="Low complexity" evidence="4">
    <location>
        <begin position="800"/>
        <end position="815"/>
    </location>
</feature>
<dbReference type="InterPro" id="IPR007848">
    <property type="entry name" value="Small_mtfrase_dom"/>
</dbReference>
<dbReference type="PROSITE" id="PS00175">
    <property type="entry name" value="PG_MUTASE"/>
    <property type="match status" value="1"/>
</dbReference>
<feature type="non-terminal residue" evidence="7">
    <location>
        <position position="1"/>
    </location>
</feature>
<dbReference type="InterPro" id="IPR029033">
    <property type="entry name" value="His_PPase_superfam"/>
</dbReference>
<evidence type="ECO:0000313" key="8">
    <source>
        <dbReference type="Proteomes" id="UP001642464"/>
    </source>
</evidence>
<dbReference type="PANTHER" id="PTHR10606:SF44">
    <property type="entry name" value="6-PHOSPHOFRUCTO 2-KINASE_FRUCTOSE 2,6-BISPHOSPHATASE LONG FORM"/>
    <property type="match status" value="1"/>
</dbReference>
<sequence>DGGERRERSESATVKPKPHSSVESAWSFLMHLEEEAAQGRGKNGDEEEEEEAEGAGKDVPENHQLLHLNDGAKLVIAMVGKPARGKTFLAAKIQRYLEWLGYKVKHVETVQVRRKMFGKVEPDDFFDPNSVEMTEHRTAAQKESLKTAVEWLQDGGQVVIYDATNSTRTRRDWVSDYISENLIDKTENATVMSHRVLWLESFCEDSEQIVQNFLELRKKNPEFTEHKDLSTEEAVSKFMDKLKFYDAEYEALDGEKEDRCFIKLTDFGKSLTVNKVQGFLESKLVSFCMNIHTKPRVIILVRHGQSEYNLQDRIGGDPNLTEAGFDFGKNLAKFIEENAHNGIHPVDPNLDFRSSSSSNGNGEHAAAKDAKGELANGDKEKNPFAFVPSEDLYVWTSNLKRTRQTVKHVKCRANVQWVSLAEIDAGMCECMTYNDFREQLAIQYMKRQRNKAAWRYPGGESYIDVKRRLEPVIFELERQQKPVLVCAHRAVLRCLYSYFCGIPVKRAPFLPFPLHTALVLTPTSDGWTEDRFPIEPNVGDLGAHEQDVEAAAAKIKKTQAKKRRLAQQEFEQQQQKKNVEAFRAPKYELEQYPTSAHIAARILYAADSVFDDVQDKAVLDLGCGTGMLAIAAQIMGSGFTAGIDLDQEALQVAEENVEDMQVDVDLMHGDVTRLPFRPASFDTVVMNPPFGTRNKGVDVRFLEAALASTRGAVYSLHKSSTRDFLKKKALDEWRVSFEVVAQLRFNIPRMYKFHRKESADVAVDLIRLCKAAPETPAEAIDSSTATQLPAQPPPTPPATPAADASAADASAADAPGNVEPKAAPAPALTTDASV</sequence>
<dbReference type="InterPro" id="IPR013079">
    <property type="entry name" value="6Phosfructo_kin"/>
</dbReference>
<evidence type="ECO:0000313" key="7">
    <source>
        <dbReference type="EMBL" id="CAK9028093.1"/>
    </source>
</evidence>
<dbReference type="PRINTS" id="PR00991">
    <property type="entry name" value="6PFRUCTKNASE"/>
</dbReference>
<dbReference type="InterPro" id="IPR003094">
    <property type="entry name" value="6Pfruct_kin"/>
</dbReference>
<proteinExistence type="predicted"/>
<evidence type="ECO:0000256" key="1">
    <source>
        <dbReference type="ARBA" id="ARBA00022741"/>
    </source>
</evidence>
<dbReference type="InterPro" id="IPR002052">
    <property type="entry name" value="DNA_methylase_N6_adenine_CS"/>
</dbReference>
<evidence type="ECO:0000256" key="4">
    <source>
        <dbReference type="SAM" id="MobiDB-lite"/>
    </source>
</evidence>
<feature type="compositionally biased region" description="Basic and acidic residues" evidence="4">
    <location>
        <begin position="1"/>
        <end position="10"/>
    </location>
</feature>
<feature type="compositionally biased region" description="Polar residues" evidence="4">
    <location>
        <begin position="352"/>
        <end position="361"/>
    </location>
</feature>
<feature type="domain" description="Methyltransferase small" evidence="6">
    <location>
        <begin position="610"/>
        <end position="703"/>
    </location>
</feature>
<dbReference type="SUPFAM" id="SSF53335">
    <property type="entry name" value="S-adenosyl-L-methionine-dependent methyltransferases"/>
    <property type="match status" value="1"/>
</dbReference>
<feature type="domain" description="6-phosphofructo-2-kinase" evidence="5">
    <location>
        <begin position="69"/>
        <end position="295"/>
    </location>
</feature>
<dbReference type="Gene3D" id="3.40.50.300">
    <property type="entry name" value="P-loop containing nucleotide triphosphate hydrolases"/>
    <property type="match status" value="1"/>
</dbReference>
<keyword evidence="8" id="KW-1185">Reference proteome</keyword>
<feature type="region of interest" description="Disordered" evidence="4">
    <location>
        <begin position="345"/>
        <end position="379"/>
    </location>
</feature>
<dbReference type="InterPro" id="IPR027417">
    <property type="entry name" value="P-loop_NTPase"/>
</dbReference>
<evidence type="ECO:0000256" key="2">
    <source>
        <dbReference type="ARBA" id="ARBA00022840"/>
    </source>
</evidence>
<dbReference type="Pfam" id="PF05175">
    <property type="entry name" value="MTS"/>
    <property type="match status" value="1"/>
</dbReference>
<dbReference type="Proteomes" id="UP001642464">
    <property type="component" value="Unassembled WGS sequence"/>
</dbReference>
<feature type="compositionally biased region" description="Basic and acidic residues" evidence="4">
    <location>
        <begin position="365"/>
        <end position="379"/>
    </location>
</feature>
<dbReference type="SUPFAM" id="SSF53254">
    <property type="entry name" value="Phosphoglycerate mutase-like"/>
    <property type="match status" value="1"/>
</dbReference>
<protein>
    <submittedName>
        <fullName evidence="7">6-P2ase 3) (PFK/FBPase 3) (6PF-2-K/Fru-2</fullName>
    </submittedName>
</protein>